<dbReference type="AlphaFoldDB" id="A0A7K4Y0T7"/>
<feature type="non-terminal residue" evidence="10">
    <location>
        <position position="1"/>
    </location>
</feature>
<dbReference type="Gene3D" id="1.10.287.90">
    <property type="match status" value="1"/>
</dbReference>
<dbReference type="InterPro" id="IPR036257">
    <property type="entry name" value="Cyt_c_oxidase_su2_TM_sf"/>
</dbReference>
<evidence type="ECO:0000313" key="11">
    <source>
        <dbReference type="Proteomes" id="UP000529728"/>
    </source>
</evidence>
<evidence type="ECO:0000256" key="2">
    <source>
        <dbReference type="ARBA" id="ARBA00007866"/>
    </source>
</evidence>
<evidence type="ECO:0000256" key="7">
    <source>
        <dbReference type="ARBA" id="ARBA00049512"/>
    </source>
</evidence>
<evidence type="ECO:0000256" key="1">
    <source>
        <dbReference type="ARBA" id="ARBA00004141"/>
    </source>
</evidence>
<proteinExistence type="inferred from homology"/>
<evidence type="ECO:0000259" key="9">
    <source>
        <dbReference type="PROSITE" id="PS50999"/>
    </source>
</evidence>
<dbReference type="Proteomes" id="UP000529728">
    <property type="component" value="Unassembled WGS sequence"/>
</dbReference>
<dbReference type="GO" id="GO:0022900">
    <property type="term" value="P:electron transport chain"/>
    <property type="evidence" value="ECO:0007669"/>
    <property type="project" value="InterPro"/>
</dbReference>
<protein>
    <recommendedName>
        <fullName evidence="3">Cytochrome c oxidase subunit 2</fullName>
    </recommendedName>
    <alternativeName>
        <fullName evidence="6">Cytochrome c oxidase polypeptide II</fullName>
    </alternativeName>
</protein>
<evidence type="ECO:0000256" key="3">
    <source>
        <dbReference type="ARBA" id="ARBA00015946"/>
    </source>
</evidence>
<dbReference type="SUPFAM" id="SSF81464">
    <property type="entry name" value="Cytochrome c oxidase subunit II-like, transmembrane region"/>
    <property type="match status" value="1"/>
</dbReference>
<comment type="catalytic activity">
    <reaction evidence="7">
        <text>4 Fe(II)-[cytochrome c] + O2 + 8 H(+)(in) = 4 Fe(III)-[cytochrome c] + 2 H2O + 4 H(+)(out)</text>
        <dbReference type="Rhea" id="RHEA:11436"/>
        <dbReference type="Rhea" id="RHEA-COMP:10350"/>
        <dbReference type="Rhea" id="RHEA-COMP:14399"/>
        <dbReference type="ChEBI" id="CHEBI:15377"/>
        <dbReference type="ChEBI" id="CHEBI:15378"/>
        <dbReference type="ChEBI" id="CHEBI:15379"/>
        <dbReference type="ChEBI" id="CHEBI:29033"/>
        <dbReference type="ChEBI" id="CHEBI:29034"/>
        <dbReference type="EC" id="7.1.1.9"/>
    </reaction>
    <physiologicalReaction direction="left-to-right" evidence="7">
        <dbReference type="Rhea" id="RHEA:11437"/>
    </physiologicalReaction>
</comment>
<evidence type="ECO:0000313" key="10">
    <source>
        <dbReference type="EMBL" id="NWR52630.1"/>
    </source>
</evidence>
<keyword evidence="8" id="KW-1133">Transmembrane helix</keyword>
<comment type="subcellular location">
    <subcellularLocation>
        <location evidence="1">Membrane</location>
        <topology evidence="1">Multi-pass membrane protein</topology>
    </subcellularLocation>
</comment>
<name>A0A7K4Y0T7_REGSA</name>
<feature type="non-terminal residue" evidence="10">
    <location>
        <position position="63"/>
    </location>
</feature>
<accession>A0A7K4Y0T7</accession>
<evidence type="ECO:0000256" key="6">
    <source>
        <dbReference type="ARBA" id="ARBA00031389"/>
    </source>
</evidence>
<comment type="similarity">
    <text evidence="2">Belongs to the cytochrome c oxidase subunit 2 family.</text>
</comment>
<dbReference type="GO" id="GO:0016020">
    <property type="term" value="C:membrane"/>
    <property type="evidence" value="ECO:0007669"/>
    <property type="project" value="UniProtKB-SubCell"/>
</dbReference>
<gene>
    <name evidence="10" type="primary">Mtco2</name>
    <name evidence="10" type="ORF">REGSAT_R14254</name>
</gene>
<dbReference type="InterPro" id="IPR011759">
    <property type="entry name" value="Cyt_c_oxidase_su2_TM_dom"/>
</dbReference>
<feature type="domain" description="Cytochrome oxidase subunit II transmembrane region profile" evidence="9">
    <location>
        <begin position="1"/>
        <end position="63"/>
    </location>
</feature>
<sequence>KANHSQFSFQGTSSPVIEEVVKFHDHTLMVSLAICSLVLYLLTLIVTEKLPPSIINAQEIELI</sequence>
<evidence type="ECO:0000256" key="8">
    <source>
        <dbReference type="SAM" id="Phobius"/>
    </source>
</evidence>
<reference evidence="10 11" key="1">
    <citation type="submission" date="2019-09" db="EMBL/GenBank/DDBJ databases">
        <title>Bird 10,000 Genomes (B10K) Project - Family phase.</title>
        <authorList>
            <person name="Zhang G."/>
        </authorList>
    </citation>
    <scope>NUCLEOTIDE SEQUENCE [LARGE SCALE GENOMIC DNA]</scope>
    <source>
        <strain evidence="10">B10K-DU-001-18</strain>
        <tissue evidence="10">Muscle</tissue>
    </source>
</reference>
<dbReference type="OrthoDB" id="539285at2759"/>
<keyword evidence="11" id="KW-1185">Reference proteome</keyword>
<keyword evidence="5 8" id="KW-0472">Membrane</keyword>
<dbReference type="PROSITE" id="PS50999">
    <property type="entry name" value="COX2_TM"/>
    <property type="match status" value="1"/>
</dbReference>
<dbReference type="GO" id="GO:0004129">
    <property type="term" value="F:cytochrome-c oxidase activity"/>
    <property type="evidence" value="ECO:0007669"/>
    <property type="project" value="UniProtKB-EC"/>
</dbReference>
<comment type="caution">
    <text evidence="10">The sequence shown here is derived from an EMBL/GenBank/DDBJ whole genome shotgun (WGS) entry which is preliminary data.</text>
</comment>
<evidence type="ECO:0000256" key="4">
    <source>
        <dbReference type="ARBA" id="ARBA00022692"/>
    </source>
</evidence>
<organism evidence="10 11">
    <name type="scientific">Regulus satrapa</name>
    <name type="common">Golden-crowned kinglet</name>
    <dbReference type="NCBI Taxonomy" id="13245"/>
    <lineage>
        <taxon>Eukaryota</taxon>
        <taxon>Metazoa</taxon>
        <taxon>Chordata</taxon>
        <taxon>Craniata</taxon>
        <taxon>Vertebrata</taxon>
        <taxon>Euteleostomi</taxon>
        <taxon>Archelosauria</taxon>
        <taxon>Archosauria</taxon>
        <taxon>Dinosauria</taxon>
        <taxon>Saurischia</taxon>
        <taxon>Theropoda</taxon>
        <taxon>Coelurosauria</taxon>
        <taxon>Aves</taxon>
        <taxon>Neognathae</taxon>
        <taxon>Neoaves</taxon>
        <taxon>Telluraves</taxon>
        <taxon>Australaves</taxon>
        <taxon>Passeriformes</taxon>
        <taxon>Regulidae</taxon>
        <taxon>Regulus</taxon>
    </lineage>
</organism>
<dbReference type="EMBL" id="VWZN01020873">
    <property type="protein sequence ID" value="NWR52630.1"/>
    <property type="molecule type" value="Genomic_DNA"/>
</dbReference>
<keyword evidence="4 8" id="KW-0812">Transmembrane</keyword>
<feature type="transmembrane region" description="Helical" evidence="8">
    <location>
        <begin position="28"/>
        <end position="46"/>
    </location>
</feature>
<dbReference type="Pfam" id="PF02790">
    <property type="entry name" value="COX2_TM"/>
    <property type="match status" value="1"/>
</dbReference>
<evidence type="ECO:0000256" key="5">
    <source>
        <dbReference type="ARBA" id="ARBA00023136"/>
    </source>
</evidence>